<evidence type="ECO:0000313" key="2">
    <source>
        <dbReference type="EMBL" id="MDQ0254401.1"/>
    </source>
</evidence>
<keyword evidence="3" id="KW-1185">Reference proteome</keyword>
<dbReference type="RefSeq" id="WP_307324301.1">
    <property type="nucleotide sequence ID" value="NZ_JAUSUG010000005.1"/>
</dbReference>
<feature type="region of interest" description="Disordered" evidence="1">
    <location>
        <begin position="1"/>
        <end position="20"/>
    </location>
</feature>
<name>A0ABT9ZT32_9BACI</name>
<organism evidence="2 3">
    <name type="scientific">Evansella vedderi</name>
    <dbReference type="NCBI Taxonomy" id="38282"/>
    <lineage>
        <taxon>Bacteria</taxon>
        <taxon>Bacillati</taxon>
        <taxon>Bacillota</taxon>
        <taxon>Bacilli</taxon>
        <taxon>Bacillales</taxon>
        <taxon>Bacillaceae</taxon>
        <taxon>Evansella</taxon>
    </lineage>
</organism>
<proteinExistence type="predicted"/>
<evidence type="ECO:0000313" key="3">
    <source>
        <dbReference type="Proteomes" id="UP001230005"/>
    </source>
</evidence>
<evidence type="ECO:0000256" key="1">
    <source>
        <dbReference type="SAM" id="MobiDB-lite"/>
    </source>
</evidence>
<dbReference type="Proteomes" id="UP001230005">
    <property type="component" value="Unassembled WGS sequence"/>
</dbReference>
<protein>
    <submittedName>
        <fullName evidence="2">Uncharacterized protein</fullName>
    </submittedName>
</protein>
<dbReference type="EMBL" id="JAUSUG010000005">
    <property type="protein sequence ID" value="MDQ0254401.1"/>
    <property type="molecule type" value="Genomic_DNA"/>
</dbReference>
<sequence>MKSAGNGSARHAVTRRKKDSYEKTAHSYLFKDCGGFAHCFGGTKDKVRSFVPPIFRVDLNKIERALIKKLTLFLI</sequence>
<accession>A0ABT9ZT32</accession>
<comment type="caution">
    <text evidence="2">The sequence shown here is derived from an EMBL/GenBank/DDBJ whole genome shotgun (WGS) entry which is preliminary data.</text>
</comment>
<gene>
    <name evidence="2" type="ORF">J2S74_001776</name>
</gene>
<reference evidence="2 3" key="1">
    <citation type="submission" date="2023-07" db="EMBL/GenBank/DDBJ databases">
        <title>Genomic Encyclopedia of Type Strains, Phase IV (KMG-IV): sequencing the most valuable type-strain genomes for metagenomic binning, comparative biology and taxonomic classification.</title>
        <authorList>
            <person name="Goeker M."/>
        </authorList>
    </citation>
    <scope>NUCLEOTIDE SEQUENCE [LARGE SCALE GENOMIC DNA]</scope>
    <source>
        <strain evidence="2 3">DSM 9768</strain>
    </source>
</reference>